<dbReference type="STRING" id="671065.MetMK1DRAFT_00004560"/>
<dbReference type="EMBL" id="JH597761">
    <property type="protein sequence ID" value="EHP69954.1"/>
    <property type="molecule type" value="Genomic_DNA"/>
</dbReference>
<proteinExistence type="predicted"/>
<protein>
    <submittedName>
        <fullName evidence="1">Uncharacterized protein</fullName>
    </submittedName>
</protein>
<name>H2C105_9CREN</name>
<organism evidence="1 2">
    <name type="scientific">Metallosphaera yellowstonensis MK1</name>
    <dbReference type="NCBI Taxonomy" id="671065"/>
    <lineage>
        <taxon>Archaea</taxon>
        <taxon>Thermoproteota</taxon>
        <taxon>Thermoprotei</taxon>
        <taxon>Sulfolobales</taxon>
        <taxon>Sulfolobaceae</taxon>
        <taxon>Metallosphaera</taxon>
    </lineage>
</organism>
<evidence type="ECO:0000313" key="1">
    <source>
        <dbReference type="EMBL" id="EHP69954.1"/>
    </source>
</evidence>
<evidence type="ECO:0000313" key="2">
    <source>
        <dbReference type="Proteomes" id="UP000003980"/>
    </source>
</evidence>
<keyword evidence="2" id="KW-1185">Reference proteome</keyword>
<dbReference type="HOGENOM" id="CLU_3021042_0_0_2"/>
<sequence length="55" mass="6518">MLLTVLYSKIVKKFINWQQLLDFALTSRPNLTRNPITAVNWVLVRIFEVMKEIIV</sequence>
<reference evidence="1 2" key="1">
    <citation type="submission" date="2012-01" db="EMBL/GenBank/DDBJ databases">
        <title>Improved High-Quality Draft sequence of Metallosphaera yellowstonensis MK1.</title>
        <authorList>
            <consortium name="US DOE Joint Genome Institute"/>
            <person name="Lucas S."/>
            <person name="Han J."/>
            <person name="Cheng J.-F."/>
            <person name="Goodwin L."/>
            <person name="Pitluck S."/>
            <person name="Peters L."/>
            <person name="Teshima H."/>
            <person name="Detter J.C."/>
            <person name="Han C."/>
            <person name="Tapia R."/>
            <person name="Land M."/>
            <person name="Hauser L."/>
            <person name="Kyrpides N."/>
            <person name="Kozubal M."/>
            <person name="Macur R.E."/>
            <person name="Jay Z."/>
            <person name="Inskeep W."/>
            <person name="Woyke T."/>
        </authorList>
    </citation>
    <scope>NUCLEOTIDE SEQUENCE [LARGE SCALE GENOMIC DNA]</scope>
    <source>
        <strain evidence="1 2">MK1</strain>
    </source>
</reference>
<dbReference type="Proteomes" id="UP000003980">
    <property type="component" value="Unassembled WGS sequence"/>
</dbReference>
<accession>H2C105</accession>
<dbReference type="AlphaFoldDB" id="H2C105"/>
<gene>
    <name evidence="1" type="ORF">MetMK1DRAFT_00004560</name>
</gene>